<dbReference type="EC" id="4.2.1.59" evidence="9"/>
<proteinExistence type="inferred from homology"/>
<evidence type="ECO:0000256" key="2">
    <source>
        <dbReference type="ARBA" id="ARBA00009174"/>
    </source>
</evidence>
<feature type="active site" evidence="9">
    <location>
        <position position="56"/>
    </location>
</feature>
<dbReference type="FunFam" id="3.10.129.10:FF:000001">
    <property type="entry name" value="3-hydroxyacyl-[acyl-carrier-protein] dehydratase FabZ"/>
    <property type="match status" value="1"/>
</dbReference>
<comment type="catalytic activity">
    <reaction evidence="9">
        <text>a (3R)-hydroxyacyl-[ACP] = a (2E)-enoyl-[ACP] + H2O</text>
        <dbReference type="Rhea" id="RHEA:13097"/>
        <dbReference type="Rhea" id="RHEA-COMP:9925"/>
        <dbReference type="Rhea" id="RHEA-COMP:9945"/>
        <dbReference type="ChEBI" id="CHEBI:15377"/>
        <dbReference type="ChEBI" id="CHEBI:78784"/>
        <dbReference type="ChEBI" id="CHEBI:78827"/>
        <dbReference type="EC" id="4.2.1.59"/>
    </reaction>
</comment>
<protein>
    <recommendedName>
        <fullName evidence="9">3-hydroxyacyl-[acyl-carrier-protein] dehydratase FabZ</fullName>
        <ecNumber evidence="9">4.2.1.59</ecNumber>
    </recommendedName>
    <alternativeName>
        <fullName evidence="9">(3R)-hydroxymyristoyl-[acyl-carrier-protein] dehydratase</fullName>
        <shortName evidence="9">(3R)-hydroxymyristoyl-ACP dehydrase</shortName>
    </alternativeName>
    <alternativeName>
        <fullName evidence="9">Beta-hydroxyacyl-ACP dehydratase</fullName>
    </alternativeName>
</protein>
<dbReference type="Gene3D" id="3.10.129.10">
    <property type="entry name" value="Hotdog Thioesterase"/>
    <property type="match status" value="1"/>
</dbReference>
<dbReference type="GO" id="GO:0005737">
    <property type="term" value="C:cytoplasm"/>
    <property type="evidence" value="ECO:0007669"/>
    <property type="project" value="UniProtKB-SubCell"/>
</dbReference>
<evidence type="ECO:0000313" key="11">
    <source>
        <dbReference type="Proteomes" id="UP000029558"/>
    </source>
</evidence>
<gene>
    <name evidence="9 10" type="primary">fabZ</name>
    <name evidence="10" type="ORF">KU39_730</name>
</gene>
<dbReference type="PANTHER" id="PTHR30272:SF1">
    <property type="entry name" value="3-HYDROXYACYL-[ACYL-CARRIER-PROTEIN] DEHYDRATASE"/>
    <property type="match status" value="1"/>
</dbReference>
<accession>A0A1L6T9Q5</accession>
<dbReference type="RefSeq" id="WP_017376205.1">
    <property type="nucleotide sequence ID" value="NZ_CP038898.1"/>
</dbReference>
<dbReference type="Pfam" id="PF07977">
    <property type="entry name" value="FabA"/>
    <property type="match status" value="1"/>
</dbReference>
<evidence type="ECO:0000256" key="5">
    <source>
        <dbReference type="ARBA" id="ARBA00022556"/>
    </source>
</evidence>
<keyword evidence="3 9" id="KW-0963">Cytoplasm</keyword>
<dbReference type="NCBIfam" id="NF000582">
    <property type="entry name" value="PRK00006.1"/>
    <property type="match status" value="1"/>
</dbReference>
<evidence type="ECO:0000256" key="6">
    <source>
        <dbReference type="ARBA" id="ARBA00023098"/>
    </source>
</evidence>
<dbReference type="PANTHER" id="PTHR30272">
    <property type="entry name" value="3-HYDROXYACYL-[ACYL-CARRIER-PROTEIN] DEHYDRATASE"/>
    <property type="match status" value="1"/>
</dbReference>
<keyword evidence="7 9" id="KW-0456">Lyase</keyword>
<name>A0A1L6T9Q5_PISSA</name>
<dbReference type="NCBIfam" id="TIGR01750">
    <property type="entry name" value="fabZ"/>
    <property type="match status" value="1"/>
</dbReference>
<dbReference type="InterPro" id="IPR013114">
    <property type="entry name" value="FabA_FabZ"/>
</dbReference>
<comment type="function">
    <text evidence="8 9">Involved in unsaturated fatty acids biosynthesis. Catalyzes the dehydration of short chain beta-hydroxyacyl-ACPs and long chain saturated and unsaturated beta-hydroxyacyl-ACPs.</text>
</comment>
<dbReference type="GO" id="GO:0006633">
    <property type="term" value="P:fatty acid biosynthetic process"/>
    <property type="evidence" value="ECO:0007669"/>
    <property type="project" value="UniProtKB-UniRule"/>
</dbReference>
<evidence type="ECO:0000256" key="7">
    <source>
        <dbReference type="ARBA" id="ARBA00023239"/>
    </source>
</evidence>
<dbReference type="GO" id="GO:0019171">
    <property type="term" value="F:(3R)-hydroxyacyl-[acyl-carrier-protein] dehydratase activity"/>
    <property type="evidence" value="ECO:0007669"/>
    <property type="project" value="UniProtKB-EC"/>
</dbReference>
<dbReference type="Proteomes" id="UP000029558">
    <property type="component" value="Chromosome"/>
</dbReference>
<dbReference type="InterPro" id="IPR029069">
    <property type="entry name" value="HotDog_dom_sf"/>
</dbReference>
<dbReference type="SUPFAM" id="SSF54637">
    <property type="entry name" value="Thioesterase/thiol ester dehydrase-isomerase"/>
    <property type="match status" value="1"/>
</dbReference>
<keyword evidence="4 9" id="KW-0444">Lipid biosynthesis</keyword>
<evidence type="ECO:0000256" key="4">
    <source>
        <dbReference type="ARBA" id="ARBA00022516"/>
    </source>
</evidence>
<dbReference type="EMBL" id="CP012508">
    <property type="protein sequence ID" value="ALB21914.1"/>
    <property type="molecule type" value="Genomic_DNA"/>
</dbReference>
<reference evidence="10 11" key="1">
    <citation type="journal article" date="2014" name="Genome Announc.">
        <title>Comparative Genome Analysis of Two Isolates of the Fish Pathogen Piscirickettsia salmonis from Different Hosts Reveals Major Differences in Virulence-Associated Secretion Systems.</title>
        <authorList>
            <person name="Bohle H."/>
            <person name="Henriquez P."/>
            <person name="Grothusen H."/>
            <person name="Navas E."/>
            <person name="Sandoval A."/>
            <person name="Bustamante F."/>
            <person name="Bustos P."/>
            <person name="Mancilla M."/>
        </authorList>
    </citation>
    <scope>NUCLEOTIDE SEQUENCE [LARGE SCALE GENOMIC DNA]</scope>
    <source>
        <strain evidence="11">B1-32597</strain>
    </source>
</reference>
<dbReference type="HAMAP" id="MF_00406">
    <property type="entry name" value="FabZ"/>
    <property type="match status" value="1"/>
</dbReference>
<sequence>MADEIDMDKMDIQAILEHLPHRYPFLLIDRVLSLEPEKSLVAIKNVTINEPYFQGHFPKYPVMPGVLIVEALAQATGVLAFKSMGVLPGEKRIFLLAGVDNTRFKQPVLPGDQLHLEVEIVSSKRNIFKFKAQAKVDGKLVCSAEMMGAYKEVQ</sequence>
<comment type="subcellular location">
    <subcellularLocation>
        <location evidence="1 9">Cytoplasm</location>
    </subcellularLocation>
</comment>
<comment type="similarity">
    <text evidence="2 9">Belongs to the thioester dehydratase family. FabZ subfamily.</text>
</comment>
<evidence type="ECO:0000256" key="9">
    <source>
        <dbReference type="HAMAP-Rule" id="MF_00406"/>
    </source>
</evidence>
<dbReference type="InterPro" id="IPR010084">
    <property type="entry name" value="FabZ"/>
</dbReference>
<dbReference type="GO" id="GO:0009245">
    <property type="term" value="P:lipid A biosynthetic process"/>
    <property type="evidence" value="ECO:0007669"/>
    <property type="project" value="UniProtKB-UniRule"/>
</dbReference>
<organism evidence="10 11">
    <name type="scientific">Piscirickettsia salmonis</name>
    <dbReference type="NCBI Taxonomy" id="1238"/>
    <lineage>
        <taxon>Bacteria</taxon>
        <taxon>Pseudomonadati</taxon>
        <taxon>Pseudomonadota</taxon>
        <taxon>Gammaproteobacteria</taxon>
        <taxon>Thiotrichales</taxon>
        <taxon>Piscirickettsiaceae</taxon>
        <taxon>Piscirickettsia</taxon>
    </lineage>
</organism>
<dbReference type="AlphaFoldDB" id="A0A1L6T9Q5"/>
<dbReference type="CDD" id="cd01288">
    <property type="entry name" value="FabZ"/>
    <property type="match status" value="1"/>
</dbReference>
<evidence type="ECO:0000256" key="1">
    <source>
        <dbReference type="ARBA" id="ARBA00004496"/>
    </source>
</evidence>
<keyword evidence="6 9" id="KW-0443">Lipid metabolism</keyword>
<evidence type="ECO:0000256" key="8">
    <source>
        <dbReference type="ARBA" id="ARBA00025049"/>
    </source>
</evidence>
<keyword evidence="5 9" id="KW-0441">Lipid A biosynthesis</keyword>
<evidence type="ECO:0000313" key="10">
    <source>
        <dbReference type="EMBL" id="ALB21914.1"/>
    </source>
</evidence>
<dbReference type="GO" id="GO:0016020">
    <property type="term" value="C:membrane"/>
    <property type="evidence" value="ECO:0007669"/>
    <property type="project" value="GOC"/>
</dbReference>
<evidence type="ECO:0000256" key="3">
    <source>
        <dbReference type="ARBA" id="ARBA00022490"/>
    </source>
</evidence>